<accession>A0ABR7TZ63</accession>
<dbReference type="EMBL" id="JACVFC010000007">
    <property type="protein sequence ID" value="MBC9934916.1"/>
    <property type="molecule type" value="Genomic_DNA"/>
</dbReference>
<name>A0ABR7TZ63_9BACT</name>
<protein>
    <recommendedName>
        <fullName evidence="3">Lipoprotein</fullName>
    </recommendedName>
</protein>
<gene>
    <name evidence="1" type="ORF">ICL07_31350</name>
</gene>
<organism evidence="1 2">
    <name type="scientific">Chitinophaga qingshengii</name>
    <dbReference type="NCBI Taxonomy" id="1569794"/>
    <lineage>
        <taxon>Bacteria</taxon>
        <taxon>Pseudomonadati</taxon>
        <taxon>Bacteroidota</taxon>
        <taxon>Chitinophagia</taxon>
        <taxon>Chitinophagales</taxon>
        <taxon>Chitinophagaceae</taxon>
        <taxon>Chitinophaga</taxon>
    </lineage>
</organism>
<dbReference type="Proteomes" id="UP000659124">
    <property type="component" value="Unassembled WGS sequence"/>
</dbReference>
<dbReference type="RefSeq" id="WP_188092011.1">
    <property type="nucleotide sequence ID" value="NZ_JACVFC010000007.1"/>
</dbReference>
<evidence type="ECO:0000313" key="1">
    <source>
        <dbReference type="EMBL" id="MBC9934916.1"/>
    </source>
</evidence>
<comment type="caution">
    <text evidence="1">The sequence shown here is derived from an EMBL/GenBank/DDBJ whole genome shotgun (WGS) entry which is preliminary data.</text>
</comment>
<sequence length="168" mass="19409">MRKILVVLMMALTAYTSGCKSQNKNSMSKEYTVQTLEGPYPVNKRVEKLGYKVIGEWKLWNPNPLPVSDSDIVFIKTKLPEWLAEKAGKPDDRAVSAFQQVPDTELRKQLRYSFTFFGPGLTETDAYLLQLKYDNKPVNIYIPKSDSGIVYPFKDEEWNRNLSYNDKK</sequence>
<keyword evidence="2" id="KW-1185">Reference proteome</keyword>
<evidence type="ECO:0008006" key="3">
    <source>
        <dbReference type="Google" id="ProtNLM"/>
    </source>
</evidence>
<evidence type="ECO:0000313" key="2">
    <source>
        <dbReference type="Proteomes" id="UP000659124"/>
    </source>
</evidence>
<proteinExistence type="predicted"/>
<reference evidence="1 2" key="1">
    <citation type="submission" date="2020-09" db="EMBL/GenBank/DDBJ databases">
        <title>Genome sequences of type strains of Chitinophaga qingshengii and Chitinophaga varians.</title>
        <authorList>
            <person name="Kittiwongwattana C."/>
        </authorList>
    </citation>
    <scope>NUCLEOTIDE SEQUENCE [LARGE SCALE GENOMIC DNA]</scope>
    <source>
        <strain evidence="1 2">JCM 30026</strain>
    </source>
</reference>